<name>W9RH07_9ROSA</name>
<dbReference type="Proteomes" id="UP000030645">
    <property type="component" value="Unassembled WGS sequence"/>
</dbReference>
<evidence type="ECO:0000313" key="3">
    <source>
        <dbReference type="Proteomes" id="UP000030645"/>
    </source>
</evidence>
<proteinExistence type="predicted"/>
<dbReference type="AlphaFoldDB" id="W9RH07"/>
<feature type="region of interest" description="Disordered" evidence="1">
    <location>
        <begin position="69"/>
        <end position="94"/>
    </location>
</feature>
<protein>
    <submittedName>
        <fullName evidence="2">Uncharacterized protein</fullName>
    </submittedName>
</protein>
<organism evidence="2 3">
    <name type="scientific">Morus notabilis</name>
    <dbReference type="NCBI Taxonomy" id="981085"/>
    <lineage>
        <taxon>Eukaryota</taxon>
        <taxon>Viridiplantae</taxon>
        <taxon>Streptophyta</taxon>
        <taxon>Embryophyta</taxon>
        <taxon>Tracheophyta</taxon>
        <taxon>Spermatophyta</taxon>
        <taxon>Magnoliopsida</taxon>
        <taxon>eudicotyledons</taxon>
        <taxon>Gunneridae</taxon>
        <taxon>Pentapetalae</taxon>
        <taxon>rosids</taxon>
        <taxon>fabids</taxon>
        <taxon>Rosales</taxon>
        <taxon>Moraceae</taxon>
        <taxon>Moreae</taxon>
        <taxon>Morus</taxon>
    </lineage>
</organism>
<reference evidence="3" key="1">
    <citation type="submission" date="2013-01" db="EMBL/GenBank/DDBJ databases">
        <title>Draft Genome Sequence of a Mulberry Tree, Morus notabilis C.K. Schneid.</title>
        <authorList>
            <person name="He N."/>
            <person name="Zhao S."/>
        </authorList>
    </citation>
    <scope>NUCLEOTIDE SEQUENCE</scope>
</reference>
<accession>W9RH07</accession>
<evidence type="ECO:0000313" key="2">
    <source>
        <dbReference type="EMBL" id="EXB76293.1"/>
    </source>
</evidence>
<evidence type="ECO:0000256" key="1">
    <source>
        <dbReference type="SAM" id="MobiDB-lite"/>
    </source>
</evidence>
<keyword evidence="3" id="KW-1185">Reference proteome</keyword>
<sequence>MSPELANPLMKIATQPGLRSHSRRETLTSTITAVAKGGYQTHWHRETASFPLLLERPTWASSPRICRDSKIHKCQSSQRNPESQKQKPKSKKAKLATIISRKPINQILTLMLQNITDPVP</sequence>
<dbReference type="EMBL" id="KE344715">
    <property type="protein sequence ID" value="EXB76293.1"/>
    <property type="molecule type" value="Genomic_DNA"/>
</dbReference>
<gene>
    <name evidence="2" type="ORF">L484_025651</name>
</gene>